<dbReference type="Proteomes" id="UP001151760">
    <property type="component" value="Unassembled WGS sequence"/>
</dbReference>
<reference evidence="1" key="1">
    <citation type="journal article" date="2022" name="Int. J. Mol. Sci.">
        <title>Draft Genome of Tanacetum Coccineum: Genomic Comparison of Closely Related Tanacetum-Family Plants.</title>
        <authorList>
            <person name="Yamashiro T."/>
            <person name="Shiraishi A."/>
            <person name="Nakayama K."/>
            <person name="Satake H."/>
        </authorList>
    </citation>
    <scope>NUCLEOTIDE SEQUENCE</scope>
</reference>
<sequence>MQALADLVRALTNAYSVWKDARSSELTNCMTLETCRSFKSLKTNRSPESFDSRDTIELYLSGRCRSFLALEDDPTSSGRLLMEEDMIPSVANVREGDGEDVFGYRKTYSSQPGKTTSHLPSWVQMLERLAVYEPLRIFRSFFHVKSIVYTGHSCIKYLFAKMDAKAKESAVDILLHRNLILKFETKRKRAGDIDVCVSGKLLYAFSKLVNTWNPYWGSTMVPNTQPGNNFDSGFYWSHHLHKDAP</sequence>
<organism evidence="1 2">
    <name type="scientific">Tanacetum coccineum</name>
    <dbReference type="NCBI Taxonomy" id="301880"/>
    <lineage>
        <taxon>Eukaryota</taxon>
        <taxon>Viridiplantae</taxon>
        <taxon>Streptophyta</taxon>
        <taxon>Embryophyta</taxon>
        <taxon>Tracheophyta</taxon>
        <taxon>Spermatophyta</taxon>
        <taxon>Magnoliopsida</taxon>
        <taxon>eudicotyledons</taxon>
        <taxon>Gunneridae</taxon>
        <taxon>Pentapetalae</taxon>
        <taxon>asterids</taxon>
        <taxon>campanulids</taxon>
        <taxon>Asterales</taxon>
        <taxon>Asteraceae</taxon>
        <taxon>Asteroideae</taxon>
        <taxon>Anthemideae</taxon>
        <taxon>Anthemidinae</taxon>
        <taxon>Tanacetum</taxon>
    </lineage>
</organism>
<name>A0ABQ5C1A5_9ASTR</name>
<keyword evidence="2" id="KW-1185">Reference proteome</keyword>
<reference evidence="1" key="2">
    <citation type="submission" date="2022-01" db="EMBL/GenBank/DDBJ databases">
        <authorList>
            <person name="Yamashiro T."/>
            <person name="Shiraishi A."/>
            <person name="Satake H."/>
            <person name="Nakayama K."/>
        </authorList>
    </citation>
    <scope>NUCLEOTIDE SEQUENCE</scope>
</reference>
<evidence type="ECO:0000313" key="1">
    <source>
        <dbReference type="EMBL" id="GJT20931.1"/>
    </source>
</evidence>
<gene>
    <name evidence="1" type="ORF">Tco_0890868</name>
</gene>
<proteinExistence type="predicted"/>
<evidence type="ECO:0008006" key="3">
    <source>
        <dbReference type="Google" id="ProtNLM"/>
    </source>
</evidence>
<comment type="caution">
    <text evidence="1">The sequence shown here is derived from an EMBL/GenBank/DDBJ whole genome shotgun (WGS) entry which is preliminary data.</text>
</comment>
<protein>
    <recommendedName>
        <fullName evidence="3">Reverse transcriptase RNase H-like domain-containing protein</fullName>
    </recommendedName>
</protein>
<dbReference type="EMBL" id="BQNB010013846">
    <property type="protein sequence ID" value="GJT20931.1"/>
    <property type="molecule type" value="Genomic_DNA"/>
</dbReference>
<evidence type="ECO:0000313" key="2">
    <source>
        <dbReference type="Proteomes" id="UP001151760"/>
    </source>
</evidence>
<accession>A0ABQ5C1A5</accession>